<evidence type="ECO:0000313" key="6">
    <source>
        <dbReference type="Proteomes" id="UP001470230"/>
    </source>
</evidence>
<feature type="domain" description="Protein kinase" evidence="4">
    <location>
        <begin position="177"/>
        <end position="435"/>
    </location>
</feature>
<dbReference type="InterPro" id="IPR019734">
    <property type="entry name" value="TPR_rpt"/>
</dbReference>
<dbReference type="InterPro" id="IPR000719">
    <property type="entry name" value="Prot_kinase_dom"/>
</dbReference>
<dbReference type="SMART" id="SM00220">
    <property type="entry name" value="S_TKc"/>
    <property type="match status" value="1"/>
</dbReference>
<accession>A0ABR2KKD1</accession>
<dbReference type="InterPro" id="IPR052945">
    <property type="entry name" value="Mitotic_Regulator"/>
</dbReference>
<dbReference type="InterPro" id="IPR017441">
    <property type="entry name" value="Protein_kinase_ATP_BS"/>
</dbReference>
<dbReference type="PANTHER" id="PTHR43628">
    <property type="entry name" value="ACTIVATOR OF C KINASE PROTEIN 1-RELATED"/>
    <property type="match status" value="1"/>
</dbReference>
<dbReference type="SMART" id="SM00028">
    <property type="entry name" value="TPR"/>
    <property type="match status" value="2"/>
</dbReference>
<organism evidence="5 6">
    <name type="scientific">Tritrichomonas musculus</name>
    <dbReference type="NCBI Taxonomy" id="1915356"/>
    <lineage>
        <taxon>Eukaryota</taxon>
        <taxon>Metamonada</taxon>
        <taxon>Parabasalia</taxon>
        <taxon>Tritrichomonadida</taxon>
        <taxon>Tritrichomonadidae</taxon>
        <taxon>Tritrichomonas</taxon>
    </lineage>
</organism>
<feature type="binding site" evidence="3">
    <location>
        <position position="868"/>
    </location>
    <ligand>
        <name>ATP</name>
        <dbReference type="ChEBI" id="CHEBI:30616"/>
    </ligand>
</feature>
<comment type="caution">
    <text evidence="5">The sequence shown here is derived from an EMBL/GenBank/DDBJ whole genome shotgun (WGS) entry which is preliminary data.</text>
</comment>
<dbReference type="Pfam" id="PF00069">
    <property type="entry name" value="Pkinase"/>
    <property type="match status" value="2"/>
</dbReference>
<dbReference type="SUPFAM" id="SSF81901">
    <property type="entry name" value="HCP-like"/>
    <property type="match status" value="6"/>
</dbReference>
<evidence type="ECO:0000256" key="1">
    <source>
        <dbReference type="ARBA" id="ARBA00022741"/>
    </source>
</evidence>
<evidence type="ECO:0000256" key="3">
    <source>
        <dbReference type="PROSITE-ProRule" id="PRU10141"/>
    </source>
</evidence>
<dbReference type="PROSITE" id="PS00107">
    <property type="entry name" value="PROTEIN_KINASE_ATP"/>
    <property type="match status" value="1"/>
</dbReference>
<keyword evidence="1 3" id="KW-0547">Nucleotide-binding</keyword>
<evidence type="ECO:0000313" key="5">
    <source>
        <dbReference type="EMBL" id="KAK8891595.1"/>
    </source>
</evidence>
<dbReference type="EMBL" id="JAPFFF010000004">
    <property type="protein sequence ID" value="KAK8891595.1"/>
    <property type="molecule type" value="Genomic_DNA"/>
</dbReference>
<name>A0ABR2KKD1_9EUKA</name>
<dbReference type="CDD" id="cd00180">
    <property type="entry name" value="PKc"/>
    <property type="match status" value="1"/>
</dbReference>
<dbReference type="PROSITE" id="PS50011">
    <property type="entry name" value="PROTEIN_KINASE_DOM"/>
    <property type="match status" value="2"/>
</dbReference>
<dbReference type="InterPro" id="IPR008271">
    <property type="entry name" value="Ser/Thr_kinase_AS"/>
</dbReference>
<dbReference type="InterPro" id="IPR011990">
    <property type="entry name" value="TPR-like_helical_dom_sf"/>
</dbReference>
<dbReference type="PANTHER" id="PTHR43628:SF1">
    <property type="entry name" value="CHITIN SYNTHASE REGULATORY FACTOR 2-RELATED"/>
    <property type="match status" value="1"/>
</dbReference>
<reference evidence="5 6" key="1">
    <citation type="submission" date="2024-04" db="EMBL/GenBank/DDBJ databases">
        <title>Tritrichomonas musculus Genome.</title>
        <authorList>
            <person name="Alves-Ferreira E."/>
            <person name="Grigg M."/>
            <person name="Lorenzi H."/>
            <person name="Galac M."/>
        </authorList>
    </citation>
    <scope>NUCLEOTIDE SEQUENCE [LARGE SCALE GENOMIC DNA]</scope>
    <source>
        <strain evidence="5 6">EAF2021</strain>
    </source>
</reference>
<sequence>MLAEVLANDLFVFLESQTQDTLNLGDDFFSNNSNIILIHLPDKEGDFIIICTNNVYKVSQLELNNYFQNMTINNTKNIKINNTKNKEKECHIFFTSIEAKTKFKSISSNKIQSIFEQDQKDIYFFKEEINEFRKKYKAQTSINQNDPIYIAKIGYVIQRSFFETRQKRNKRDIKIQSKVTNNFKEEDFIVIREINNYTKIVFNKKDNLLYVLKKFDNSELHEIKYFEREKICNEKLIIQHPFRPIYYGYFEKEPNKSGNASNISEPVKFLVFEYIEKMHNFNFVHSKLSEKICFILEAMISIEEIHLNDFTHRDIKLLNFIVDTNKNLVLTDRKYSKSLTFSEKEDLTCDLGSNYFASPEQSGEIFYTNKTDIYSIGKLIYYMLIEINNNKSPNKKPLPKEYRLFTPIYDKCTEDNPVNRPNITKLINMFYKQVFKYYKSTLFYEKEEIEHMEKALKAIFEIRLKEIEVYLQNESKEYKLKHINEIFEIFEYLTYFNHKTQKETLKETLSKLLEIIKDGECSLSAETLNFLGKLYNEGKYLQHDPDKSIEYFKRSSKNGCSEAQYNLGKINFLKRDIKKAIEYFSESAKNNNAKAQYHLANIYKERTDDPKNEQKWIEYFTQSAKQNHSKSRIELVKYFISKQDIIGKLQQKYDDEYLTNIYKQFKFEYLSDLKMIEYFADMKKIESKIKEMKPFSMIDIIYYANDKTFVIICSYKHCYLIETNKTPDKIIKFIEDLELFYDIKFYTTNDKYSKFFDNENKFEEINTETTQLFKYFQDKHSIIYDFYFDNIEEYFINLTMKAIIGFTLRKFYFHSNEFEDKELFSLTNEKRREFGMDEFVNLRRLGQGSFSVVSLCYHLKTCRLYAIKEYLNPNEFDKYFQREKEFFENSNNEFIVKYYGNISERNAFVIEYMSHGSLTSEYVSSITSTQRMKLIVSILTGIKYLHSINFYHRDLKPMNIFINHDEEYFVGDFSCAKFKNPDNNNNMNSTRDIGSYIYTCSDTTFSSEEKDMYSIGKIIEEIIFNQKTKMIFTEFSIYENDLTDFIYHCTHKDQSNEYIIIMIFYLFEMFVIKEDSEFNNNFFKSYRSLFEHFIPSNLIKSKIKKRSDIQMIIKYFKLLLDQVTEEERSASTKNRMLKYIYLILGDAYYSGKFIPKDVTKSICYFEILGKLNNSNALYNLGIIYYKDESAPRDILKSIDYFEKSADQNNSEAQYNLGVIYLEGTGIEQDIHKAIDYFTFSANNNNVSAQYNLGTIYYEGILVKQDINEAIHYLSMAAYNYFSEAKYNLGIIYIDRDISKSIHYLTLSSKQKCSNAQFLLGMLFYEGQFVKRDINKAIHYLTLSSSQNKSSAQYLLGVIYYEGIYISRDMNKSIHYLTLAANQNDSKAQFLLGIIYYGKVYILPDINKAIHYLTLAANQNDPRAQFFLGKIYCEGIYISRDINKSIHYLSLAANQNLPIAQYYLGAIYYEDKYISRDINKAIHYLTLAANQNEPKAQYLLGVIYCEGIYISRDINKSIHYLSLAENQNLPIAQYYLGAIYYEDKYISRDINKAIHYLTLAANQNEPKAQYLLGMIYYKGKFISRDINKAIHYTTLAANQNDPKAQFFLGMIYCEGIYISRDINKSIHYLSLAANQNDTVAQYNLGFIYLEGIYISRDINKSIHYLSLAANQNLPIAQYYLGAIYYEDKYISRDINKAIHYLTLAANQNDPRAQFFLGMIYYEEKYIFRDINKSIHYLTLAAYQNDSNAQCFLGMIYYEGKYISRDINKSIHYLTLAADQNDSNAQFFLGTIYYEGIYISRDINKSIHYLTLAADQNDSNAQCFLGTIYYEGIYISRDISKSIHYLTLAADQNNPRAKYSLGVIYYTGKYVPRDIGRSIHYYTLAANQNNAYAQFNLGLLYYYGEKIDQNIKKGIYYIMLSSINRNRQANFAHGFLLHEGKYIKRDIEEAVHYYKEASSFNNQYAKNNLGIIYKNGFREVKPRIGSAIVYFEEAIRQKNDRLSMYNLAHIYFYDETVKQDIDKSIDLLIRSSNVFIHSRILLCIVLIKKVGPDLQKIEREILKYTKRTSDLLSKIRIIIIHHSLLDKERYSILYELYQTKDFLYTIKLDYIESSKLYTLDKHKEIPKYPKAKEINKIFYEGFEFDV</sequence>
<feature type="domain" description="Protein kinase" evidence="4">
    <location>
        <begin position="839"/>
        <end position="1071"/>
    </location>
</feature>
<protein>
    <recommendedName>
        <fullName evidence="4">Protein kinase domain-containing protein</fullName>
    </recommendedName>
</protein>
<keyword evidence="6" id="KW-1185">Reference proteome</keyword>
<dbReference type="PROSITE" id="PS00108">
    <property type="entry name" value="PROTEIN_KINASE_ST"/>
    <property type="match status" value="2"/>
</dbReference>
<evidence type="ECO:0000256" key="2">
    <source>
        <dbReference type="ARBA" id="ARBA00022840"/>
    </source>
</evidence>
<gene>
    <name evidence="5" type="ORF">M9Y10_028808</name>
</gene>
<dbReference type="Gene3D" id="1.10.510.10">
    <property type="entry name" value="Transferase(Phosphotransferase) domain 1"/>
    <property type="match status" value="2"/>
</dbReference>
<proteinExistence type="predicted"/>
<dbReference type="InterPro" id="IPR011009">
    <property type="entry name" value="Kinase-like_dom_sf"/>
</dbReference>
<keyword evidence="2 3" id="KW-0067">ATP-binding</keyword>
<dbReference type="Proteomes" id="UP001470230">
    <property type="component" value="Unassembled WGS sequence"/>
</dbReference>
<dbReference type="SMART" id="SM00671">
    <property type="entry name" value="SEL1"/>
    <property type="match status" value="28"/>
</dbReference>
<dbReference type="Pfam" id="PF08238">
    <property type="entry name" value="Sel1"/>
    <property type="match status" value="28"/>
</dbReference>
<evidence type="ECO:0000259" key="4">
    <source>
        <dbReference type="PROSITE" id="PS50011"/>
    </source>
</evidence>
<dbReference type="InterPro" id="IPR006597">
    <property type="entry name" value="Sel1-like"/>
</dbReference>
<dbReference type="Gene3D" id="1.25.40.10">
    <property type="entry name" value="Tetratricopeptide repeat domain"/>
    <property type="match status" value="6"/>
</dbReference>
<dbReference type="SUPFAM" id="SSF56112">
    <property type="entry name" value="Protein kinase-like (PK-like)"/>
    <property type="match status" value="2"/>
</dbReference>